<gene>
    <name evidence="4" type="ORF">BP00DRAFT_459200</name>
</gene>
<feature type="domain" description="Rhodopsin" evidence="3">
    <location>
        <begin position="44"/>
        <end position="275"/>
    </location>
</feature>
<evidence type="ECO:0000256" key="2">
    <source>
        <dbReference type="SAM" id="Phobius"/>
    </source>
</evidence>
<dbReference type="Proteomes" id="UP000248817">
    <property type="component" value="Unassembled WGS sequence"/>
</dbReference>
<dbReference type="Pfam" id="PF20684">
    <property type="entry name" value="Fung_rhodopsin"/>
    <property type="match status" value="1"/>
</dbReference>
<dbReference type="AlphaFoldDB" id="A0A2V5HW60"/>
<dbReference type="EMBL" id="KZ825543">
    <property type="protein sequence ID" value="PYI28709.1"/>
    <property type="molecule type" value="Genomic_DNA"/>
</dbReference>
<evidence type="ECO:0000313" key="5">
    <source>
        <dbReference type="Proteomes" id="UP000248817"/>
    </source>
</evidence>
<dbReference type="InterPro" id="IPR049326">
    <property type="entry name" value="Rhodopsin_dom_fungi"/>
</dbReference>
<feature type="transmembrane region" description="Helical" evidence="2">
    <location>
        <begin position="257"/>
        <end position="278"/>
    </location>
</feature>
<reference evidence="4 5" key="1">
    <citation type="submission" date="2018-02" db="EMBL/GenBank/DDBJ databases">
        <title>The genomes of Aspergillus section Nigri reveals drivers in fungal speciation.</title>
        <authorList>
            <consortium name="DOE Joint Genome Institute"/>
            <person name="Vesth T.C."/>
            <person name="Nybo J."/>
            <person name="Theobald S."/>
            <person name="Brandl J."/>
            <person name="Frisvad J.C."/>
            <person name="Nielsen K.F."/>
            <person name="Lyhne E.K."/>
            <person name="Kogle M.E."/>
            <person name="Kuo A."/>
            <person name="Riley R."/>
            <person name="Clum A."/>
            <person name="Nolan M."/>
            <person name="Lipzen A."/>
            <person name="Salamov A."/>
            <person name="Henrissat B."/>
            <person name="Wiebenga A."/>
            <person name="De vries R.P."/>
            <person name="Grigoriev I.V."/>
            <person name="Mortensen U.H."/>
            <person name="Andersen M.R."/>
            <person name="Baker S.E."/>
        </authorList>
    </citation>
    <scope>NUCLEOTIDE SEQUENCE [LARGE SCALE GENOMIC DNA]</scope>
    <source>
        <strain evidence="4 5">CBS 114.80</strain>
    </source>
</reference>
<protein>
    <recommendedName>
        <fullName evidence="3">Rhodopsin domain-containing protein</fullName>
    </recommendedName>
</protein>
<feature type="region of interest" description="Disordered" evidence="1">
    <location>
        <begin position="399"/>
        <end position="465"/>
    </location>
</feature>
<feature type="region of interest" description="Disordered" evidence="1">
    <location>
        <begin position="291"/>
        <end position="359"/>
    </location>
</feature>
<feature type="transmembrane region" description="Helical" evidence="2">
    <location>
        <begin position="107"/>
        <end position="127"/>
    </location>
</feature>
<feature type="compositionally biased region" description="Basic and acidic residues" evidence="1">
    <location>
        <begin position="450"/>
        <end position="465"/>
    </location>
</feature>
<sequence>MTYTSLPPGISPPLAENNAHNHTGLIIIFASVCLFLVLSSLAMRVYATTQRSMALSDDYLLGVAVAVAITQISVVFYQTHLGWGKSSELLDQASTERMDKSAYASDLLYIVVLGLSKCCTSLLYQHLTTHAARWIPRSLLGLSIIWTIVSVILVGVRCSRTQPWTDINDKCSSLQPHWTAATALDILLEILLFIYPIKLIYSLRLRRSRKLTVLALLGSRGILLIPLTTIHYRTLLTQLHSANPTLQASTPTILKELYLATSILLLTLSSFKMLIAVYEDDDGLAYYTSDGGGGGGAHSSKSRHQNTTWNTRDGGPGGTGGGSRSSRHDSKRKSRVGRPDAGRAYDAGGRGGGSGDTIEEEPILGRFARGGQQQLRVMGMGIRKDVQIEVTSEVVMELEERGVGDHDERDNNRRGESRGSGSDSYNLEGEGGPAHPNHLAARIGGAGAGWKRDSRGRFSERFGGI</sequence>
<dbReference type="PANTHER" id="PTHR39614">
    <property type="entry name" value="INTEGRAL MEMBRANE PROTEIN"/>
    <property type="match status" value="1"/>
</dbReference>
<evidence type="ECO:0000256" key="1">
    <source>
        <dbReference type="SAM" id="MobiDB-lite"/>
    </source>
</evidence>
<proteinExistence type="predicted"/>
<dbReference type="PANTHER" id="PTHR39614:SF2">
    <property type="entry name" value="INTEGRAL MEMBRANE PROTEIN"/>
    <property type="match status" value="1"/>
</dbReference>
<evidence type="ECO:0000259" key="3">
    <source>
        <dbReference type="Pfam" id="PF20684"/>
    </source>
</evidence>
<keyword evidence="2" id="KW-1133">Transmembrane helix</keyword>
<organism evidence="4 5">
    <name type="scientific">Aspergillus indologenus CBS 114.80</name>
    <dbReference type="NCBI Taxonomy" id="1450541"/>
    <lineage>
        <taxon>Eukaryota</taxon>
        <taxon>Fungi</taxon>
        <taxon>Dikarya</taxon>
        <taxon>Ascomycota</taxon>
        <taxon>Pezizomycotina</taxon>
        <taxon>Eurotiomycetes</taxon>
        <taxon>Eurotiomycetidae</taxon>
        <taxon>Eurotiales</taxon>
        <taxon>Aspergillaceae</taxon>
        <taxon>Aspergillus</taxon>
        <taxon>Aspergillus subgen. Circumdati</taxon>
    </lineage>
</organism>
<feature type="transmembrane region" description="Helical" evidence="2">
    <location>
        <begin position="24"/>
        <end position="47"/>
    </location>
</feature>
<feature type="transmembrane region" description="Helical" evidence="2">
    <location>
        <begin position="213"/>
        <end position="232"/>
    </location>
</feature>
<keyword evidence="5" id="KW-1185">Reference proteome</keyword>
<keyword evidence="2" id="KW-0812">Transmembrane</keyword>
<feature type="compositionally biased region" description="Gly residues" evidence="1">
    <location>
        <begin position="314"/>
        <end position="323"/>
    </location>
</feature>
<feature type="transmembrane region" description="Helical" evidence="2">
    <location>
        <begin position="59"/>
        <end position="77"/>
    </location>
</feature>
<keyword evidence="2" id="KW-0472">Membrane</keyword>
<feature type="transmembrane region" description="Helical" evidence="2">
    <location>
        <begin position="177"/>
        <end position="201"/>
    </location>
</feature>
<feature type="compositionally biased region" description="Basic and acidic residues" evidence="1">
    <location>
        <begin position="399"/>
        <end position="417"/>
    </location>
</feature>
<name>A0A2V5HW60_9EURO</name>
<feature type="transmembrane region" description="Helical" evidence="2">
    <location>
        <begin position="139"/>
        <end position="157"/>
    </location>
</feature>
<accession>A0A2V5HW60</accession>
<evidence type="ECO:0000313" key="4">
    <source>
        <dbReference type="EMBL" id="PYI28709.1"/>
    </source>
</evidence>